<feature type="non-terminal residue" evidence="2">
    <location>
        <position position="73"/>
    </location>
</feature>
<evidence type="ECO:0000313" key="2">
    <source>
        <dbReference type="EMBL" id="CEK48720.1"/>
    </source>
</evidence>
<evidence type="ECO:0000256" key="1">
    <source>
        <dbReference type="SAM" id="MobiDB-lite"/>
    </source>
</evidence>
<dbReference type="EMBL" id="HACG01001855">
    <property type="protein sequence ID" value="CEK48720.1"/>
    <property type="molecule type" value="Transcribed_RNA"/>
</dbReference>
<sequence>LLIQNTDSPGNHVDKDCASSDDDMDDSGACRSDLLNSSDEFVMPSNPAPRRRAFTTPALRRRPAQSIITGSPI</sequence>
<accession>A0A0B6XZK4</accession>
<gene>
    <name evidence="2" type="primary">ORF4947</name>
</gene>
<proteinExistence type="predicted"/>
<name>A0A0B6XZK4_9EUPU</name>
<dbReference type="AlphaFoldDB" id="A0A0B6XZK4"/>
<protein>
    <submittedName>
        <fullName evidence="2">Uncharacterized protein</fullName>
    </submittedName>
</protein>
<organism evidence="2">
    <name type="scientific">Arion vulgaris</name>
    <dbReference type="NCBI Taxonomy" id="1028688"/>
    <lineage>
        <taxon>Eukaryota</taxon>
        <taxon>Metazoa</taxon>
        <taxon>Spiralia</taxon>
        <taxon>Lophotrochozoa</taxon>
        <taxon>Mollusca</taxon>
        <taxon>Gastropoda</taxon>
        <taxon>Heterobranchia</taxon>
        <taxon>Euthyneura</taxon>
        <taxon>Panpulmonata</taxon>
        <taxon>Eupulmonata</taxon>
        <taxon>Stylommatophora</taxon>
        <taxon>Helicina</taxon>
        <taxon>Arionoidea</taxon>
        <taxon>Arionidae</taxon>
        <taxon>Arion</taxon>
    </lineage>
</organism>
<reference evidence="2" key="1">
    <citation type="submission" date="2014-12" db="EMBL/GenBank/DDBJ databases">
        <title>Insight into the proteome of Arion vulgaris.</title>
        <authorList>
            <person name="Aradska J."/>
            <person name="Bulat T."/>
            <person name="Smidak R."/>
            <person name="Sarate P."/>
            <person name="Gangsoo J."/>
            <person name="Sialana F."/>
            <person name="Bilban M."/>
            <person name="Lubec G."/>
        </authorList>
    </citation>
    <scope>NUCLEOTIDE SEQUENCE</scope>
    <source>
        <tissue evidence="2">Skin</tissue>
    </source>
</reference>
<feature type="non-terminal residue" evidence="2">
    <location>
        <position position="1"/>
    </location>
</feature>
<feature type="region of interest" description="Disordered" evidence="1">
    <location>
        <begin position="1"/>
        <end position="52"/>
    </location>
</feature>